<dbReference type="PANTHER" id="PTHR36834">
    <property type="entry name" value="MEMBRANE PROTEIN-RELATED"/>
    <property type="match status" value="1"/>
</dbReference>
<reference evidence="3" key="1">
    <citation type="journal article" date="2014" name="Int. J. Syst. Evol. Microbiol.">
        <title>Complete genome sequence of Corynebacterium casei LMG S-19264T (=DSM 44701T), isolated from a smear-ripened cheese.</title>
        <authorList>
            <consortium name="US DOE Joint Genome Institute (JGI-PGF)"/>
            <person name="Walter F."/>
            <person name="Albersmeier A."/>
            <person name="Kalinowski J."/>
            <person name="Ruckert C."/>
        </authorList>
    </citation>
    <scope>NUCLEOTIDE SEQUENCE</scope>
    <source>
        <strain evidence="3">JCM 4059</strain>
    </source>
</reference>
<protein>
    <submittedName>
        <fullName evidence="3">VanZ family protein</fullName>
    </submittedName>
</protein>
<keyword evidence="1" id="KW-0472">Membrane</keyword>
<dbReference type="Pfam" id="PF04892">
    <property type="entry name" value="VanZ"/>
    <property type="match status" value="1"/>
</dbReference>
<dbReference type="InterPro" id="IPR053150">
    <property type="entry name" value="Teicoplanin_resist-assoc"/>
</dbReference>
<dbReference type="Proteomes" id="UP000638313">
    <property type="component" value="Unassembled WGS sequence"/>
</dbReference>
<feature type="domain" description="VanZ-like" evidence="2">
    <location>
        <begin position="41"/>
        <end position="159"/>
    </location>
</feature>
<proteinExistence type="predicted"/>
<feature type="transmembrane region" description="Helical" evidence="1">
    <location>
        <begin position="32"/>
        <end position="52"/>
    </location>
</feature>
<name>A0A919EDG6_9ACTN</name>
<dbReference type="AlphaFoldDB" id="A0A919EDG6"/>
<sequence>MPGRGTARPARRVLGGVQRHGYGGTPALRYRYRVAGCVLLAVHLLVLGWLALRPLTAPWVTAAHLEPLATIRADLALGPWEAARSIGAGVLPFAPLGVLLPWAGGRVAASVPVSLARTVFTAAMLSLALQVVQSGVVGQVLDVDGLLLNVSGVALAHLSVVPAVRARIRRRAEAGPTRPLRREEAEPFLTPTIPRVGMAPWSDVLPGSRP</sequence>
<dbReference type="EMBL" id="BNBD01000005">
    <property type="protein sequence ID" value="GHF48738.1"/>
    <property type="molecule type" value="Genomic_DNA"/>
</dbReference>
<dbReference type="PANTHER" id="PTHR36834:SF1">
    <property type="entry name" value="INTEGRAL MEMBRANE PROTEIN"/>
    <property type="match status" value="1"/>
</dbReference>
<evidence type="ECO:0000313" key="3">
    <source>
        <dbReference type="EMBL" id="GHF48738.1"/>
    </source>
</evidence>
<evidence type="ECO:0000313" key="4">
    <source>
        <dbReference type="Proteomes" id="UP000638313"/>
    </source>
</evidence>
<feature type="transmembrane region" description="Helical" evidence="1">
    <location>
        <begin position="115"/>
        <end position="133"/>
    </location>
</feature>
<comment type="caution">
    <text evidence="3">The sequence shown here is derived from an EMBL/GenBank/DDBJ whole genome shotgun (WGS) entry which is preliminary data.</text>
</comment>
<accession>A0A919EDG6</accession>
<evidence type="ECO:0000259" key="2">
    <source>
        <dbReference type="Pfam" id="PF04892"/>
    </source>
</evidence>
<organism evidence="3 4">
    <name type="scientific">Streptomyces mashuensis</name>
    <dbReference type="NCBI Taxonomy" id="33904"/>
    <lineage>
        <taxon>Bacteria</taxon>
        <taxon>Bacillati</taxon>
        <taxon>Actinomycetota</taxon>
        <taxon>Actinomycetes</taxon>
        <taxon>Kitasatosporales</taxon>
        <taxon>Streptomycetaceae</taxon>
        <taxon>Streptomyces</taxon>
    </lineage>
</organism>
<feature type="transmembrane region" description="Helical" evidence="1">
    <location>
        <begin position="145"/>
        <end position="164"/>
    </location>
</feature>
<feature type="transmembrane region" description="Helical" evidence="1">
    <location>
        <begin position="82"/>
        <end position="103"/>
    </location>
</feature>
<keyword evidence="1" id="KW-0812">Transmembrane</keyword>
<keyword evidence="1" id="KW-1133">Transmembrane helix</keyword>
<reference evidence="3" key="2">
    <citation type="submission" date="2020-09" db="EMBL/GenBank/DDBJ databases">
        <authorList>
            <person name="Sun Q."/>
            <person name="Ohkuma M."/>
        </authorList>
    </citation>
    <scope>NUCLEOTIDE SEQUENCE</scope>
    <source>
        <strain evidence="3">JCM 4059</strain>
    </source>
</reference>
<gene>
    <name evidence="3" type="ORF">GCM10010218_32780</name>
</gene>
<dbReference type="InterPro" id="IPR006976">
    <property type="entry name" value="VanZ-like"/>
</dbReference>
<evidence type="ECO:0000256" key="1">
    <source>
        <dbReference type="SAM" id="Phobius"/>
    </source>
</evidence>
<keyword evidence="4" id="KW-1185">Reference proteome</keyword>